<protein>
    <recommendedName>
        <fullName evidence="1">PPIase FKBP-type domain-containing protein</fullName>
    </recommendedName>
</protein>
<dbReference type="SUPFAM" id="SSF54534">
    <property type="entry name" value="FKBP-like"/>
    <property type="match status" value="1"/>
</dbReference>
<dbReference type="Pfam" id="PF00254">
    <property type="entry name" value="FKBP_C"/>
    <property type="match status" value="1"/>
</dbReference>
<dbReference type="GO" id="GO:0003755">
    <property type="term" value="F:peptidyl-prolyl cis-trans isomerase activity"/>
    <property type="evidence" value="ECO:0007669"/>
    <property type="project" value="InterPro"/>
</dbReference>
<feature type="domain" description="PPIase FKBP-type" evidence="1">
    <location>
        <begin position="72"/>
        <end position="175"/>
    </location>
</feature>
<accession>A0A645BUX2</accession>
<dbReference type="PROSITE" id="PS51257">
    <property type="entry name" value="PROKAR_LIPOPROTEIN"/>
    <property type="match status" value="1"/>
</dbReference>
<gene>
    <name evidence="2" type="ORF">SDC9_116190</name>
</gene>
<dbReference type="AlphaFoldDB" id="A0A645BUX2"/>
<dbReference type="InterPro" id="IPR046357">
    <property type="entry name" value="PPIase_dom_sf"/>
</dbReference>
<organism evidence="2">
    <name type="scientific">bioreactor metagenome</name>
    <dbReference type="NCBI Taxonomy" id="1076179"/>
    <lineage>
        <taxon>unclassified sequences</taxon>
        <taxon>metagenomes</taxon>
        <taxon>ecological metagenomes</taxon>
    </lineage>
</organism>
<evidence type="ECO:0000313" key="2">
    <source>
        <dbReference type="EMBL" id="MPM69246.1"/>
    </source>
</evidence>
<name>A0A645BUX2_9ZZZZ</name>
<sequence>MNIIMYRFQWIVVLLLAAGSCSKQEFDTLMVKQDSDIERYADTFADSLVTVTSGVWRITKEKGIADVVVARGDSILFNYKAHIFSSGPGQLFDTNIYEDGVVAGFGHELHYYSPRKSLAGRGHLLEGLERGLSGASKGERFYVVFSARYGFGSVQTAMVPKNSPLIYEVWIMDVKKN</sequence>
<evidence type="ECO:0000259" key="1">
    <source>
        <dbReference type="PROSITE" id="PS50059"/>
    </source>
</evidence>
<reference evidence="2" key="1">
    <citation type="submission" date="2019-08" db="EMBL/GenBank/DDBJ databases">
        <authorList>
            <person name="Kucharzyk K."/>
            <person name="Murdoch R.W."/>
            <person name="Higgins S."/>
            <person name="Loffler F."/>
        </authorList>
    </citation>
    <scope>NUCLEOTIDE SEQUENCE</scope>
</reference>
<dbReference type="Gene3D" id="3.10.50.40">
    <property type="match status" value="1"/>
</dbReference>
<dbReference type="InterPro" id="IPR001179">
    <property type="entry name" value="PPIase_FKBP_dom"/>
</dbReference>
<proteinExistence type="predicted"/>
<comment type="caution">
    <text evidence="2">The sequence shown here is derived from an EMBL/GenBank/DDBJ whole genome shotgun (WGS) entry which is preliminary data.</text>
</comment>
<dbReference type="EMBL" id="VSSQ01022737">
    <property type="protein sequence ID" value="MPM69246.1"/>
    <property type="molecule type" value="Genomic_DNA"/>
</dbReference>
<dbReference type="PROSITE" id="PS50059">
    <property type="entry name" value="FKBP_PPIASE"/>
    <property type="match status" value="1"/>
</dbReference>